<dbReference type="InterPro" id="IPR050275">
    <property type="entry name" value="PGM_Phosphatase"/>
</dbReference>
<dbReference type="CDD" id="cd07067">
    <property type="entry name" value="HP_PGM_like"/>
    <property type="match status" value="1"/>
</dbReference>
<dbReference type="Pfam" id="PF00300">
    <property type="entry name" value="His_Phos_1"/>
    <property type="match status" value="1"/>
</dbReference>
<comment type="caution">
    <text evidence="1">The sequence shown here is derived from an EMBL/GenBank/DDBJ whole genome shotgun (WGS) entry which is preliminary data.</text>
</comment>
<dbReference type="PANTHER" id="PTHR48100:SF1">
    <property type="entry name" value="HISTIDINE PHOSPHATASE FAMILY PROTEIN-RELATED"/>
    <property type="match status" value="1"/>
</dbReference>
<dbReference type="Gene3D" id="3.40.50.1240">
    <property type="entry name" value="Phosphoglycerate mutase-like"/>
    <property type="match status" value="1"/>
</dbReference>
<dbReference type="EMBL" id="SPQU01000008">
    <property type="protein sequence ID" value="TFV37802.1"/>
    <property type="molecule type" value="Genomic_DNA"/>
</dbReference>
<name>A0A4Y9L7Q6_9BRAD</name>
<sequence length="272" mass="30145">MLARDACRATEFQTRFQTVKCLETGSLLTYSDIKRDGRVSMAGADKPNVVVTRWWWVRHAPVRSDGGNIYGQSDIACDTSDTYVFSAVAKVLPRTAAWYSSNLMRTHQTAEAIWAAGFPRPASMKWEADLAEQNLGRWQGMNRAQFIASRPVGTSWFADVNEPAPGGESFMDLYNRTRRTIERINKEAAGQDIIAVAHGGTIKAALGLALDGQPERGLSFDIDNCSVTRLDYFASPERTVWRLPMVNQQPWIADAAHAAMHQPAGPEVKKLA</sequence>
<keyword evidence="2" id="KW-1185">Reference proteome</keyword>
<dbReference type="GO" id="GO:0005737">
    <property type="term" value="C:cytoplasm"/>
    <property type="evidence" value="ECO:0007669"/>
    <property type="project" value="TreeGrafter"/>
</dbReference>
<gene>
    <name evidence="1" type="ORF">E4K66_18250</name>
</gene>
<dbReference type="PANTHER" id="PTHR48100">
    <property type="entry name" value="BROAD-SPECIFICITY PHOSPHATASE YOR283W-RELATED"/>
    <property type="match status" value="1"/>
</dbReference>
<evidence type="ECO:0000313" key="2">
    <source>
        <dbReference type="Proteomes" id="UP000298225"/>
    </source>
</evidence>
<dbReference type="SUPFAM" id="SSF53254">
    <property type="entry name" value="Phosphoglycerate mutase-like"/>
    <property type="match status" value="1"/>
</dbReference>
<dbReference type="InterPro" id="IPR013078">
    <property type="entry name" value="His_Pase_superF_clade-1"/>
</dbReference>
<dbReference type="AlphaFoldDB" id="A0A4Y9L7Q6"/>
<protein>
    <submittedName>
        <fullName evidence="1">Histidine phosphatase family protein</fullName>
    </submittedName>
</protein>
<evidence type="ECO:0000313" key="1">
    <source>
        <dbReference type="EMBL" id="TFV37802.1"/>
    </source>
</evidence>
<reference evidence="1 2" key="1">
    <citation type="submission" date="2019-03" db="EMBL/GenBank/DDBJ databases">
        <title>Bradyrhizobium strains diversity isolated from Chamaecrista fasciculata.</title>
        <authorList>
            <person name="Urquiaga M.C.O."/>
            <person name="Hungria M."/>
            <person name="Delamuta J.R.M."/>
        </authorList>
    </citation>
    <scope>NUCLEOTIDE SEQUENCE [LARGE SCALE GENOMIC DNA]</scope>
    <source>
        <strain evidence="1 2">CNPSo 3424</strain>
    </source>
</reference>
<dbReference type="Proteomes" id="UP000298225">
    <property type="component" value="Unassembled WGS sequence"/>
</dbReference>
<dbReference type="OrthoDB" id="8347407at2"/>
<organism evidence="1 2">
    <name type="scientific">Bradyrhizobium frederickii</name>
    <dbReference type="NCBI Taxonomy" id="2560054"/>
    <lineage>
        <taxon>Bacteria</taxon>
        <taxon>Pseudomonadati</taxon>
        <taxon>Pseudomonadota</taxon>
        <taxon>Alphaproteobacteria</taxon>
        <taxon>Hyphomicrobiales</taxon>
        <taxon>Nitrobacteraceae</taxon>
        <taxon>Bradyrhizobium</taxon>
    </lineage>
</organism>
<proteinExistence type="predicted"/>
<accession>A0A4Y9L7Q6</accession>
<dbReference type="InterPro" id="IPR029033">
    <property type="entry name" value="His_PPase_superfam"/>
</dbReference>
<dbReference type="SMART" id="SM00855">
    <property type="entry name" value="PGAM"/>
    <property type="match status" value="1"/>
</dbReference>
<dbReference type="GO" id="GO:0016791">
    <property type="term" value="F:phosphatase activity"/>
    <property type="evidence" value="ECO:0007669"/>
    <property type="project" value="TreeGrafter"/>
</dbReference>